<dbReference type="RefSeq" id="WP_010744710.1">
    <property type="nucleotide sequence ID" value="NZ_BAAAXM010000030.1"/>
</dbReference>
<dbReference type="Gene3D" id="1.10.150.240">
    <property type="entry name" value="Putative phosphatase, domain 2"/>
    <property type="match status" value="1"/>
</dbReference>
<dbReference type="InterPro" id="IPR041492">
    <property type="entry name" value="HAD_2"/>
</dbReference>
<dbReference type="Proteomes" id="UP001249240">
    <property type="component" value="Unassembled WGS sequence"/>
</dbReference>
<dbReference type="SFLD" id="SFLDS00003">
    <property type="entry name" value="Haloacid_Dehalogenase"/>
    <property type="match status" value="1"/>
</dbReference>
<dbReference type="EMBL" id="JARPXM010000015">
    <property type="protein sequence ID" value="MDT2539266.1"/>
    <property type="molecule type" value="Genomic_DNA"/>
</dbReference>
<dbReference type="InterPro" id="IPR006439">
    <property type="entry name" value="HAD-SF_hydro_IA"/>
</dbReference>
<gene>
    <name evidence="2" type="ORF">P7D69_06915</name>
    <name evidence="1" type="ORF">P7D78_14115</name>
</gene>
<dbReference type="AlphaFoldDB" id="A0AAP5K7V6"/>
<dbReference type="InterPro" id="IPR050155">
    <property type="entry name" value="HAD-like_hydrolase_sf"/>
</dbReference>
<evidence type="ECO:0000313" key="2">
    <source>
        <dbReference type="EMBL" id="MDT2544061.1"/>
    </source>
</evidence>
<dbReference type="NCBIfam" id="TIGR01509">
    <property type="entry name" value="HAD-SF-IA-v3"/>
    <property type="match status" value="1"/>
</dbReference>
<reference evidence="2" key="1">
    <citation type="submission" date="2023-03" db="EMBL/GenBank/DDBJ databases">
        <authorList>
            <person name="Shen W."/>
            <person name="Cai J."/>
        </authorList>
    </citation>
    <scope>NUCLEOTIDE SEQUENCE</scope>
    <source>
        <strain evidence="1">B646-2</strain>
        <strain evidence="2">Y15</strain>
    </source>
</reference>
<dbReference type="InterPro" id="IPR036412">
    <property type="entry name" value="HAD-like_sf"/>
</dbReference>
<sequence>MRKAVIFDMDGVLIDSEPFYFKRRMDFFKSKGIQPGSDKFEDYVGNSEKQTWEMLIPNDEITRDRLHREYLHYKQQHGIDFSKAIRESVPSVLEQLRVENIAIGLASSSPRKEIDQMLSDCKLERYFSYTISGEELKESKPNPEIYLISRDALACDDCLAVEDSTLGIAAAKAAGIYTVALKQGFFMDQSKADIIINELTELVTLPQVTR</sequence>
<dbReference type="SFLD" id="SFLDG01135">
    <property type="entry name" value="C1.5.6:_HAD__Beta-PGM__Phospha"/>
    <property type="match status" value="1"/>
</dbReference>
<dbReference type="InterPro" id="IPR023198">
    <property type="entry name" value="PGP-like_dom2"/>
</dbReference>
<dbReference type="Pfam" id="PF13419">
    <property type="entry name" value="HAD_2"/>
    <property type="match status" value="1"/>
</dbReference>
<proteinExistence type="predicted"/>
<name>A0AAP5K7V6_9ENTE</name>
<evidence type="ECO:0000313" key="3">
    <source>
        <dbReference type="Proteomes" id="UP001254770"/>
    </source>
</evidence>
<evidence type="ECO:0000313" key="1">
    <source>
        <dbReference type="EMBL" id="MDT2539266.1"/>
    </source>
</evidence>
<dbReference type="SFLD" id="SFLDG01129">
    <property type="entry name" value="C1.5:_HAD__Beta-PGM__Phosphata"/>
    <property type="match status" value="1"/>
</dbReference>
<accession>A0AAP5K7V6</accession>
<protein>
    <submittedName>
        <fullName evidence="2">HAD family phosphatase</fullName>
    </submittedName>
</protein>
<comment type="caution">
    <text evidence="2">The sequence shown here is derived from an EMBL/GenBank/DDBJ whole genome shotgun (WGS) entry which is preliminary data.</text>
</comment>
<dbReference type="GO" id="GO:0008967">
    <property type="term" value="F:phosphoglycolate phosphatase activity"/>
    <property type="evidence" value="ECO:0007669"/>
    <property type="project" value="TreeGrafter"/>
</dbReference>
<dbReference type="PANTHER" id="PTHR43434:SF1">
    <property type="entry name" value="PHOSPHOGLYCOLATE PHOSPHATASE"/>
    <property type="match status" value="1"/>
</dbReference>
<dbReference type="NCBIfam" id="TIGR01549">
    <property type="entry name" value="HAD-SF-IA-v1"/>
    <property type="match status" value="1"/>
</dbReference>
<dbReference type="Proteomes" id="UP001254770">
    <property type="component" value="Unassembled WGS sequence"/>
</dbReference>
<dbReference type="EMBL" id="JARPXL010000005">
    <property type="protein sequence ID" value="MDT2544061.1"/>
    <property type="molecule type" value="Genomic_DNA"/>
</dbReference>
<dbReference type="PANTHER" id="PTHR43434">
    <property type="entry name" value="PHOSPHOGLYCOLATE PHOSPHATASE"/>
    <property type="match status" value="1"/>
</dbReference>
<dbReference type="SUPFAM" id="SSF56784">
    <property type="entry name" value="HAD-like"/>
    <property type="match status" value="1"/>
</dbReference>
<dbReference type="GeneID" id="67039911"/>
<dbReference type="InterPro" id="IPR023214">
    <property type="entry name" value="HAD_sf"/>
</dbReference>
<organism evidence="2 3">
    <name type="scientific">Enterococcus raffinosus</name>
    <dbReference type="NCBI Taxonomy" id="71452"/>
    <lineage>
        <taxon>Bacteria</taxon>
        <taxon>Bacillati</taxon>
        <taxon>Bacillota</taxon>
        <taxon>Bacilli</taxon>
        <taxon>Lactobacillales</taxon>
        <taxon>Enterococcaceae</taxon>
        <taxon>Enterococcus</taxon>
    </lineage>
</organism>
<dbReference type="Gene3D" id="3.40.50.1000">
    <property type="entry name" value="HAD superfamily/HAD-like"/>
    <property type="match status" value="1"/>
</dbReference>
<dbReference type="GO" id="GO:0005829">
    <property type="term" value="C:cytosol"/>
    <property type="evidence" value="ECO:0007669"/>
    <property type="project" value="TreeGrafter"/>
</dbReference>
<dbReference type="GO" id="GO:0006281">
    <property type="term" value="P:DNA repair"/>
    <property type="evidence" value="ECO:0007669"/>
    <property type="project" value="TreeGrafter"/>
</dbReference>